<dbReference type="RefSeq" id="XP_024731417.1">
    <property type="nucleotide sequence ID" value="XM_024883725.1"/>
</dbReference>
<gene>
    <name evidence="1" type="ORF">K444DRAFT_634241</name>
</gene>
<proteinExistence type="predicted"/>
<accession>A0A2J6SV15</accession>
<dbReference type="EMBL" id="KZ613859">
    <property type="protein sequence ID" value="PMD54513.1"/>
    <property type="molecule type" value="Genomic_DNA"/>
</dbReference>
<dbReference type="InParanoid" id="A0A2J6SV15"/>
<organism evidence="1 2">
    <name type="scientific">Hyaloscypha bicolor E</name>
    <dbReference type="NCBI Taxonomy" id="1095630"/>
    <lineage>
        <taxon>Eukaryota</taxon>
        <taxon>Fungi</taxon>
        <taxon>Dikarya</taxon>
        <taxon>Ascomycota</taxon>
        <taxon>Pezizomycotina</taxon>
        <taxon>Leotiomycetes</taxon>
        <taxon>Helotiales</taxon>
        <taxon>Hyaloscyphaceae</taxon>
        <taxon>Hyaloscypha</taxon>
        <taxon>Hyaloscypha bicolor</taxon>
    </lineage>
</organism>
<evidence type="ECO:0000313" key="2">
    <source>
        <dbReference type="Proteomes" id="UP000235371"/>
    </source>
</evidence>
<dbReference type="GeneID" id="36591802"/>
<dbReference type="AlphaFoldDB" id="A0A2J6SV15"/>
<name>A0A2J6SV15_9HELO</name>
<evidence type="ECO:0000313" key="1">
    <source>
        <dbReference type="EMBL" id="PMD54513.1"/>
    </source>
</evidence>
<protein>
    <submittedName>
        <fullName evidence="1">Uncharacterized protein</fullName>
    </submittedName>
</protein>
<reference evidence="1 2" key="1">
    <citation type="submission" date="2016-04" db="EMBL/GenBank/DDBJ databases">
        <title>A degradative enzymes factory behind the ericoid mycorrhizal symbiosis.</title>
        <authorList>
            <consortium name="DOE Joint Genome Institute"/>
            <person name="Martino E."/>
            <person name="Morin E."/>
            <person name="Grelet G."/>
            <person name="Kuo A."/>
            <person name="Kohler A."/>
            <person name="Daghino S."/>
            <person name="Barry K."/>
            <person name="Choi C."/>
            <person name="Cichocki N."/>
            <person name="Clum A."/>
            <person name="Copeland A."/>
            <person name="Hainaut M."/>
            <person name="Haridas S."/>
            <person name="Labutti K."/>
            <person name="Lindquist E."/>
            <person name="Lipzen A."/>
            <person name="Khouja H.-R."/>
            <person name="Murat C."/>
            <person name="Ohm R."/>
            <person name="Olson A."/>
            <person name="Spatafora J."/>
            <person name="Veneault-Fourrey C."/>
            <person name="Henrissat B."/>
            <person name="Grigoriev I."/>
            <person name="Martin F."/>
            <person name="Perotto S."/>
        </authorList>
    </citation>
    <scope>NUCLEOTIDE SEQUENCE [LARGE SCALE GENOMIC DNA]</scope>
    <source>
        <strain evidence="1 2">E</strain>
    </source>
</reference>
<sequence length="175" mass="19828">MFHFQHTILGTTCWDARFSTKQTYDTGNGNLENNENEDRSATKKSCNLWKGECMYGAQRSTDWVRWRCGWLQGRIDGDDEGEKVEEVDIRQGTYVLWQPCSSLSNPPSPSNQQPRDGRTLAFSFHGSVRVGQWSGVGLKQKWCEEGEMCIVWGTEYLPGCNNGSGDHPHVNCNSK</sequence>
<dbReference type="Proteomes" id="UP000235371">
    <property type="component" value="Unassembled WGS sequence"/>
</dbReference>
<keyword evidence="2" id="KW-1185">Reference proteome</keyword>